<comment type="caution">
    <text evidence="19">The sequence shown here is derived from an EMBL/GenBank/DDBJ whole genome shotgun (WGS) entry which is preliminary data.</text>
</comment>
<dbReference type="NCBIfam" id="TIGR01893">
    <property type="entry name" value="aa-his-dipept"/>
    <property type="match status" value="1"/>
</dbReference>
<evidence type="ECO:0000256" key="17">
    <source>
        <dbReference type="ARBA" id="ARBA00078074"/>
    </source>
</evidence>
<comment type="cofactor">
    <cofactor evidence="1">
        <name>Co(2+)</name>
        <dbReference type="ChEBI" id="CHEBI:48828"/>
    </cofactor>
</comment>
<dbReference type="GO" id="GO:0070573">
    <property type="term" value="F:metallodipeptidase activity"/>
    <property type="evidence" value="ECO:0007669"/>
    <property type="project" value="TreeGrafter"/>
</dbReference>
<evidence type="ECO:0000256" key="15">
    <source>
        <dbReference type="ARBA" id="ARBA00076004"/>
    </source>
</evidence>
<keyword evidence="4" id="KW-0479">Metal-binding</keyword>
<feature type="domain" description="Peptidase M20 dimerisation" evidence="18">
    <location>
        <begin position="207"/>
        <end position="289"/>
    </location>
</feature>
<name>A0A318ER26_9FIRM</name>
<dbReference type="GO" id="GO:0046872">
    <property type="term" value="F:metal ion binding"/>
    <property type="evidence" value="ECO:0007669"/>
    <property type="project" value="UniProtKB-KW"/>
</dbReference>
<keyword evidence="6" id="KW-0862">Zinc</keyword>
<dbReference type="PANTHER" id="PTHR43501">
    <property type="entry name" value="CYTOSOL NON-SPECIFIC DIPEPTIDASE"/>
    <property type="match status" value="1"/>
</dbReference>
<accession>A0A318ER26</accession>
<comment type="similarity">
    <text evidence="12">Belongs to the peptidase M20C family.</text>
</comment>
<comment type="cofactor">
    <cofactor evidence="2">
        <name>Zn(2+)</name>
        <dbReference type="ChEBI" id="CHEBI:29105"/>
    </cofactor>
</comment>
<evidence type="ECO:0000256" key="5">
    <source>
        <dbReference type="ARBA" id="ARBA00022801"/>
    </source>
</evidence>
<keyword evidence="3" id="KW-0645">Protease</keyword>
<dbReference type="EC" id="3.4.13.18" evidence="10"/>
<dbReference type="PANTHER" id="PTHR43501:SF1">
    <property type="entry name" value="CYTOSOL NON-SPECIFIC DIPEPTIDASE"/>
    <property type="match status" value="1"/>
</dbReference>
<evidence type="ECO:0000256" key="2">
    <source>
        <dbReference type="ARBA" id="ARBA00001947"/>
    </source>
</evidence>
<evidence type="ECO:0000256" key="13">
    <source>
        <dbReference type="ARBA" id="ARBA00071271"/>
    </source>
</evidence>
<dbReference type="Pfam" id="PF01546">
    <property type="entry name" value="Peptidase_M20"/>
    <property type="match status" value="1"/>
</dbReference>
<evidence type="ECO:0000256" key="10">
    <source>
        <dbReference type="ARBA" id="ARBA00038976"/>
    </source>
</evidence>
<evidence type="ECO:0000256" key="8">
    <source>
        <dbReference type="ARBA" id="ARBA00023285"/>
    </source>
</evidence>
<proteinExistence type="inferred from homology"/>
<dbReference type="GO" id="GO:0006508">
    <property type="term" value="P:proteolysis"/>
    <property type="evidence" value="ECO:0007669"/>
    <property type="project" value="UniProtKB-KW"/>
</dbReference>
<dbReference type="InterPro" id="IPR002933">
    <property type="entry name" value="Peptidase_M20"/>
</dbReference>
<dbReference type="EMBL" id="QICS01000001">
    <property type="protein sequence ID" value="PXV95429.1"/>
    <property type="molecule type" value="Genomic_DNA"/>
</dbReference>
<evidence type="ECO:0000256" key="14">
    <source>
        <dbReference type="ARBA" id="ARBA00075285"/>
    </source>
</evidence>
<dbReference type="Gene3D" id="3.40.630.10">
    <property type="entry name" value="Zn peptidases"/>
    <property type="match status" value="2"/>
</dbReference>
<evidence type="ECO:0000259" key="18">
    <source>
        <dbReference type="Pfam" id="PF07687"/>
    </source>
</evidence>
<comment type="catalytic activity">
    <reaction evidence="9">
        <text>Hydrolysis of dipeptides, preferentially hydrophobic dipeptides including prolyl amino acids.</text>
        <dbReference type="EC" id="3.4.13.18"/>
    </reaction>
</comment>
<evidence type="ECO:0000256" key="7">
    <source>
        <dbReference type="ARBA" id="ARBA00023049"/>
    </source>
</evidence>
<evidence type="ECO:0000313" key="20">
    <source>
        <dbReference type="Proteomes" id="UP000247523"/>
    </source>
</evidence>
<evidence type="ECO:0000313" key="19">
    <source>
        <dbReference type="EMBL" id="PXV95429.1"/>
    </source>
</evidence>
<reference evidence="19 20" key="1">
    <citation type="submission" date="2018-05" db="EMBL/GenBank/DDBJ databases">
        <title>Genomic Encyclopedia of Type Strains, Phase IV (KMG-IV): sequencing the most valuable type-strain genomes for metagenomic binning, comparative biology and taxonomic classification.</title>
        <authorList>
            <person name="Goeker M."/>
        </authorList>
    </citation>
    <scope>NUCLEOTIDE SEQUENCE [LARGE SCALE GENOMIC DNA]</scope>
    <source>
        <strain evidence="19 20">DSM 28816</strain>
    </source>
</reference>
<keyword evidence="5" id="KW-0378">Hydrolase</keyword>
<gene>
    <name evidence="19" type="ORF">C8E03_10158</name>
</gene>
<evidence type="ECO:0000256" key="16">
    <source>
        <dbReference type="ARBA" id="ARBA00077688"/>
    </source>
</evidence>
<sequence>MNTIEDLQPKEFYKYFKDIAAIPHGSKDTKGISDYCAAFAIKHNLNYVQDEHNNIIIIKEASEGYENVPAVIIQGHLDMVCEKESDCEIDFTKDGLRLELNGKFLSAKGTTLGADDGVAIAYSLALLADDTLNHPRMEIVLTTDEEIGLLGAAAIDVSMLQGKYMINIDSDIEGMFLTSCAGGMTAKCSIPVNYKDETMMKYTIKITGLQGGHSGSEIDKYRGNSNKLMGRLMYFLSKELNYGIVSLNGGSKDNAIPRETIAEILLEETDCSQLEELIHSFDKIVKNEYMTNDMGIAVLLEKNDIQKEKMLTPKSKECVQFLLMNTPNGVQNMSSDIKGLVQTSLNFGILMLDQEKCEMTFSIRSAQNSEKQAISDQLCYMTEFLGGEYQVSGEYPSWPYKKDSKLRELMVHIYEKQFGIIPKIEAIHAGLECGLFCEKIKNLDTISIGPEVFDIHTPKERMNVESVARYWQFIRSVISSFKEIED</sequence>
<dbReference type="InterPro" id="IPR001160">
    <property type="entry name" value="Peptidase_M20C"/>
</dbReference>
<evidence type="ECO:0000256" key="12">
    <source>
        <dbReference type="ARBA" id="ARBA00061423"/>
    </source>
</evidence>
<dbReference type="FunFam" id="3.40.630.10:FF:000018">
    <property type="entry name" value="Aminoacyl-histidine dipeptidase PepD"/>
    <property type="match status" value="1"/>
</dbReference>
<dbReference type="GO" id="GO:0005829">
    <property type="term" value="C:cytosol"/>
    <property type="evidence" value="ECO:0007669"/>
    <property type="project" value="TreeGrafter"/>
</dbReference>
<dbReference type="AlphaFoldDB" id="A0A318ER26"/>
<dbReference type="PRINTS" id="PR00934">
    <property type="entry name" value="XHISDIPTASE"/>
</dbReference>
<dbReference type="RefSeq" id="WP_110289950.1">
    <property type="nucleotide sequence ID" value="NZ_QICS01000001.1"/>
</dbReference>
<evidence type="ECO:0000256" key="9">
    <source>
        <dbReference type="ARBA" id="ARBA00036421"/>
    </source>
</evidence>
<evidence type="ECO:0000256" key="4">
    <source>
        <dbReference type="ARBA" id="ARBA00022723"/>
    </source>
</evidence>
<dbReference type="Proteomes" id="UP000247523">
    <property type="component" value="Unassembled WGS sequence"/>
</dbReference>
<dbReference type="PIRSF" id="PIRSF016599">
    <property type="entry name" value="Xaa-His_dipept"/>
    <property type="match status" value="1"/>
</dbReference>
<dbReference type="SUPFAM" id="SSF53187">
    <property type="entry name" value="Zn-dependent exopeptidases"/>
    <property type="match status" value="1"/>
</dbReference>
<evidence type="ECO:0000256" key="3">
    <source>
        <dbReference type="ARBA" id="ARBA00022670"/>
    </source>
</evidence>
<keyword evidence="8" id="KW-0170">Cobalt</keyword>
<dbReference type="InterPro" id="IPR011650">
    <property type="entry name" value="Peptidase_M20_dimer"/>
</dbReference>
<protein>
    <recommendedName>
        <fullName evidence="13">Cytosol non-specific dipeptidase</fullName>
        <ecNumber evidence="10">3.4.13.18</ecNumber>
    </recommendedName>
    <alternativeName>
        <fullName evidence="16">Aminoacyl-histidine dipeptidase</fullName>
    </alternativeName>
    <alternativeName>
        <fullName evidence="15">Beta-alanyl-histidine dipeptidase</fullName>
    </alternativeName>
    <alternativeName>
        <fullName evidence="14">Carnosinase</fullName>
    </alternativeName>
    <alternativeName>
        <fullName evidence="11">Peptidase D</fullName>
    </alternativeName>
    <alternativeName>
        <fullName evidence="17">Xaa-His dipeptidase</fullName>
    </alternativeName>
</protein>
<dbReference type="Pfam" id="PF07687">
    <property type="entry name" value="M20_dimer"/>
    <property type="match status" value="1"/>
</dbReference>
<evidence type="ECO:0000256" key="11">
    <source>
        <dbReference type="ARBA" id="ARBA00044252"/>
    </source>
</evidence>
<evidence type="ECO:0000256" key="6">
    <source>
        <dbReference type="ARBA" id="ARBA00022833"/>
    </source>
</evidence>
<dbReference type="CDD" id="cd03890">
    <property type="entry name" value="M20_pepD"/>
    <property type="match status" value="1"/>
</dbReference>
<keyword evidence="7" id="KW-0482">Metalloprotease</keyword>
<dbReference type="FunFam" id="3.40.630.10:FF:000015">
    <property type="entry name" value="Aminoacyl-histidine dipeptidase PepD"/>
    <property type="match status" value="1"/>
</dbReference>
<evidence type="ECO:0000256" key="1">
    <source>
        <dbReference type="ARBA" id="ARBA00001941"/>
    </source>
</evidence>
<organism evidence="19 20">
    <name type="scientific">Lachnotalea glycerini</name>
    <dbReference type="NCBI Taxonomy" id="1763509"/>
    <lineage>
        <taxon>Bacteria</taxon>
        <taxon>Bacillati</taxon>
        <taxon>Bacillota</taxon>
        <taxon>Clostridia</taxon>
        <taxon>Lachnospirales</taxon>
        <taxon>Lachnospiraceae</taxon>
        <taxon>Lachnotalea</taxon>
    </lineage>
</organism>